<gene>
    <name evidence="1" type="ORF">BDM02DRAFT_3124928</name>
</gene>
<protein>
    <submittedName>
        <fullName evidence="1">Uncharacterized protein</fullName>
    </submittedName>
</protein>
<proteinExistence type="predicted"/>
<keyword evidence="2" id="KW-1185">Reference proteome</keyword>
<sequence>MHSLRSSSRSIPQERPSSFLRPSQKPVPFIPTLNTLFEVWFKAVRCPSQQNCR</sequence>
<evidence type="ECO:0000313" key="2">
    <source>
        <dbReference type="Proteomes" id="UP000886501"/>
    </source>
</evidence>
<evidence type="ECO:0000313" key="1">
    <source>
        <dbReference type="EMBL" id="KAF9642013.1"/>
    </source>
</evidence>
<reference evidence="1" key="1">
    <citation type="submission" date="2019-10" db="EMBL/GenBank/DDBJ databases">
        <authorList>
            <consortium name="DOE Joint Genome Institute"/>
            <person name="Kuo A."/>
            <person name="Miyauchi S."/>
            <person name="Kiss E."/>
            <person name="Drula E."/>
            <person name="Kohler A."/>
            <person name="Sanchez-Garcia M."/>
            <person name="Andreopoulos B."/>
            <person name="Barry K.W."/>
            <person name="Bonito G."/>
            <person name="Buee M."/>
            <person name="Carver A."/>
            <person name="Chen C."/>
            <person name="Cichocki N."/>
            <person name="Clum A."/>
            <person name="Culley D."/>
            <person name="Crous P.W."/>
            <person name="Fauchery L."/>
            <person name="Girlanda M."/>
            <person name="Hayes R."/>
            <person name="Keri Z."/>
            <person name="Labutti K."/>
            <person name="Lipzen A."/>
            <person name="Lombard V."/>
            <person name="Magnuson J."/>
            <person name="Maillard F."/>
            <person name="Morin E."/>
            <person name="Murat C."/>
            <person name="Nolan M."/>
            <person name="Ohm R."/>
            <person name="Pangilinan J."/>
            <person name="Pereira M."/>
            <person name="Perotto S."/>
            <person name="Peter M."/>
            <person name="Riley R."/>
            <person name="Sitrit Y."/>
            <person name="Stielow B."/>
            <person name="Szollosi G."/>
            <person name="Zifcakova L."/>
            <person name="Stursova M."/>
            <person name="Spatafora J.W."/>
            <person name="Tedersoo L."/>
            <person name="Vaario L.-M."/>
            <person name="Yamada A."/>
            <person name="Yan M."/>
            <person name="Wang P."/>
            <person name="Xu J."/>
            <person name="Bruns T."/>
            <person name="Baldrian P."/>
            <person name="Vilgalys R."/>
            <person name="Henrissat B."/>
            <person name="Grigoriev I.V."/>
            <person name="Hibbett D."/>
            <person name="Nagy L.G."/>
            <person name="Martin F.M."/>
        </authorList>
    </citation>
    <scope>NUCLEOTIDE SEQUENCE</scope>
    <source>
        <strain evidence="1">P2</strain>
    </source>
</reference>
<comment type="caution">
    <text evidence="1">The sequence shown here is derived from an EMBL/GenBank/DDBJ whole genome shotgun (WGS) entry which is preliminary data.</text>
</comment>
<reference evidence="1" key="2">
    <citation type="journal article" date="2020" name="Nat. Commun.">
        <title>Large-scale genome sequencing of mycorrhizal fungi provides insights into the early evolution of symbiotic traits.</title>
        <authorList>
            <person name="Miyauchi S."/>
            <person name="Kiss E."/>
            <person name="Kuo A."/>
            <person name="Drula E."/>
            <person name="Kohler A."/>
            <person name="Sanchez-Garcia M."/>
            <person name="Morin E."/>
            <person name="Andreopoulos B."/>
            <person name="Barry K.W."/>
            <person name="Bonito G."/>
            <person name="Buee M."/>
            <person name="Carver A."/>
            <person name="Chen C."/>
            <person name="Cichocki N."/>
            <person name="Clum A."/>
            <person name="Culley D."/>
            <person name="Crous P.W."/>
            <person name="Fauchery L."/>
            <person name="Girlanda M."/>
            <person name="Hayes R.D."/>
            <person name="Keri Z."/>
            <person name="LaButti K."/>
            <person name="Lipzen A."/>
            <person name="Lombard V."/>
            <person name="Magnuson J."/>
            <person name="Maillard F."/>
            <person name="Murat C."/>
            <person name="Nolan M."/>
            <person name="Ohm R.A."/>
            <person name="Pangilinan J."/>
            <person name="Pereira M.F."/>
            <person name="Perotto S."/>
            <person name="Peter M."/>
            <person name="Pfister S."/>
            <person name="Riley R."/>
            <person name="Sitrit Y."/>
            <person name="Stielow J.B."/>
            <person name="Szollosi G."/>
            <person name="Zifcakova L."/>
            <person name="Stursova M."/>
            <person name="Spatafora J.W."/>
            <person name="Tedersoo L."/>
            <person name="Vaario L.M."/>
            <person name="Yamada A."/>
            <person name="Yan M."/>
            <person name="Wang P."/>
            <person name="Xu J."/>
            <person name="Bruns T."/>
            <person name="Baldrian P."/>
            <person name="Vilgalys R."/>
            <person name="Dunand C."/>
            <person name="Henrissat B."/>
            <person name="Grigoriev I.V."/>
            <person name="Hibbett D."/>
            <person name="Nagy L.G."/>
            <person name="Martin F.M."/>
        </authorList>
    </citation>
    <scope>NUCLEOTIDE SEQUENCE</scope>
    <source>
        <strain evidence="1">P2</strain>
    </source>
</reference>
<organism evidence="1 2">
    <name type="scientific">Thelephora ganbajun</name>
    <name type="common">Ganba fungus</name>
    <dbReference type="NCBI Taxonomy" id="370292"/>
    <lineage>
        <taxon>Eukaryota</taxon>
        <taxon>Fungi</taxon>
        <taxon>Dikarya</taxon>
        <taxon>Basidiomycota</taxon>
        <taxon>Agaricomycotina</taxon>
        <taxon>Agaricomycetes</taxon>
        <taxon>Thelephorales</taxon>
        <taxon>Thelephoraceae</taxon>
        <taxon>Thelephora</taxon>
    </lineage>
</organism>
<dbReference type="Proteomes" id="UP000886501">
    <property type="component" value="Unassembled WGS sequence"/>
</dbReference>
<name>A0ACB6YXI6_THEGA</name>
<accession>A0ACB6YXI6</accession>
<dbReference type="EMBL" id="MU118782">
    <property type="protein sequence ID" value="KAF9642013.1"/>
    <property type="molecule type" value="Genomic_DNA"/>
</dbReference>